<sequence length="184" mass="21106">MDVVKWKMCSPSLLSAPKFLLIEGEIKSGTNCLLSKKIQQAIRRRVNVNKLGLTVDFSLKLLEMETSSVFKPLVLFFAALLVNSKLIQCNITYDNKAILISGQRRIPISDFIHYHRSTPGMWENLINKAKDEGLDAVDTYVFWNGHELFPGNLIPWFLEPKAPHHPLSVLARIWLSKREDMEAW</sequence>
<evidence type="ECO:0000256" key="2">
    <source>
        <dbReference type="ARBA" id="ARBA00009809"/>
    </source>
</evidence>
<dbReference type="PANTHER" id="PTHR23421">
    <property type="entry name" value="BETA-GALACTOSIDASE RELATED"/>
    <property type="match status" value="1"/>
</dbReference>
<dbReference type="InterPro" id="IPR001944">
    <property type="entry name" value="Glycoside_Hdrlase_35"/>
</dbReference>
<dbReference type="InterPro" id="IPR031330">
    <property type="entry name" value="Gly_Hdrlase_35_cat"/>
</dbReference>
<protein>
    <recommendedName>
        <fullName evidence="3">beta-galactosidase</fullName>
        <ecNumber evidence="3">3.2.1.23</ecNumber>
    </recommendedName>
</protein>
<dbReference type="PRINTS" id="PR00742">
    <property type="entry name" value="GLHYDRLASE35"/>
</dbReference>
<accession>A0A2P5YQT0</accession>
<dbReference type="EC" id="3.2.1.23" evidence="3"/>
<dbReference type="Pfam" id="PF01301">
    <property type="entry name" value="Glyco_hydro_35"/>
    <property type="match status" value="1"/>
</dbReference>
<comment type="catalytic activity">
    <reaction evidence="1">
        <text>Hydrolysis of terminal non-reducing beta-D-galactose residues in beta-D-galactosides.</text>
        <dbReference type="EC" id="3.2.1.23"/>
    </reaction>
</comment>
<name>A0A2P5YQT0_GOSBA</name>
<reference evidence="5 6" key="1">
    <citation type="submission" date="2015-01" db="EMBL/GenBank/DDBJ databases">
        <title>Genome of allotetraploid Gossypium barbadense reveals genomic plasticity and fiber elongation in cotton evolution.</title>
        <authorList>
            <person name="Chen X."/>
            <person name="Liu X."/>
            <person name="Zhao B."/>
            <person name="Zheng H."/>
            <person name="Hu Y."/>
            <person name="Lu G."/>
            <person name="Yang C."/>
            <person name="Chen J."/>
            <person name="Shan C."/>
            <person name="Zhang L."/>
            <person name="Zhou Y."/>
            <person name="Wang L."/>
            <person name="Guo W."/>
            <person name="Bai Y."/>
            <person name="Ruan J."/>
            <person name="Shangguan X."/>
            <person name="Mao Y."/>
            <person name="Jiang J."/>
            <person name="Zhu Y."/>
            <person name="Lei J."/>
            <person name="Kang H."/>
            <person name="Chen S."/>
            <person name="He X."/>
            <person name="Wang R."/>
            <person name="Wang Y."/>
            <person name="Chen J."/>
            <person name="Wang L."/>
            <person name="Yu S."/>
            <person name="Wang B."/>
            <person name="Wei J."/>
            <person name="Song S."/>
            <person name="Lu X."/>
            <person name="Gao Z."/>
            <person name="Gu W."/>
            <person name="Deng X."/>
            <person name="Ma D."/>
            <person name="Wang S."/>
            <person name="Liang W."/>
            <person name="Fang L."/>
            <person name="Cai C."/>
            <person name="Zhu X."/>
            <person name="Zhou B."/>
            <person name="Zhang Y."/>
            <person name="Chen Z."/>
            <person name="Xu S."/>
            <person name="Zhu R."/>
            <person name="Wang S."/>
            <person name="Zhang T."/>
            <person name="Zhao G."/>
        </authorList>
    </citation>
    <scope>NUCLEOTIDE SEQUENCE [LARGE SCALE GENOMIC DNA]</scope>
    <source>
        <strain evidence="6">cv. Xinhai21</strain>
        <tissue evidence="5">Leaf</tissue>
    </source>
</reference>
<evidence type="ECO:0000256" key="3">
    <source>
        <dbReference type="ARBA" id="ARBA00012756"/>
    </source>
</evidence>
<evidence type="ECO:0000259" key="4">
    <source>
        <dbReference type="Pfam" id="PF01301"/>
    </source>
</evidence>
<dbReference type="OrthoDB" id="1657402at2759"/>
<dbReference type="GO" id="GO:0004565">
    <property type="term" value="F:beta-galactosidase activity"/>
    <property type="evidence" value="ECO:0007669"/>
    <property type="project" value="UniProtKB-EC"/>
</dbReference>
<evidence type="ECO:0000313" key="5">
    <source>
        <dbReference type="EMBL" id="PPS17939.1"/>
    </source>
</evidence>
<dbReference type="AlphaFoldDB" id="A0A2P5YQT0"/>
<dbReference type="Proteomes" id="UP000239757">
    <property type="component" value="Unassembled WGS sequence"/>
</dbReference>
<dbReference type="InterPro" id="IPR017853">
    <property type="entry name" value="GH"/>
</dbReference>
<evidence type="ECO:0000256" key="1">
    <source>
        <dbReference type="ARBA" id="ARBA00001412"/>
    </source>
</evidence>
<dbReference type="EMBL" id="KZ662884">
    <property type="protein sequence ID" value="PPS17939.1"/>
    <property type="molecule type" value="Genomic_DNA"/>
</dbReference>
<organism evidence="5 6">
    <name type="scientific">Gossypium barbadense</name>
    <name type="common">Sea Island cotton</name>
    <name type="synonym">Hibiscus barbadensis</name>
    <dbReference type="NCBI Taxonomy" id="3634"/>
    <lineage>
        <taxon>Eukaryota</taxon>
        <taxon>Viridiplantae</taxon>
        <taxon>Streptophyta</taxon>
        <taxon>Embryophyta</taxon>
        <taxon>Tracheophyta</taxon>
        <taxon>Spermatophyta</taxon>
        <taxon>Magnoliopsida</taxon>
        <taxon>eudicotyledons</taxon>
        <taxon>Gunneridae</taxon>
        <taxon>Pentapetalae</taxon>
        <taxon>rosids</taxon>
        <taxon>malvids</taxon>
        <taxon>Malvales</taxon>
        <taxon>Malvaceae</taxon>
        <taxon>Malvoideae</taxon>
        <taxon>Gossypium</taxon>
    </lineage>
</organism>
<evidence type="ECO:0000313" key="6">
    <source>
        <dbReference type="Proteomes" id="UP000239757"/>
    </source>
</evidence>
<proteinExistence type="inferred from homology"/>
<comment type="similarity">
    <text evidence="2">Belongs to the glycosyl hydrolase 35 family.</text>
</comment>
<feature type="domain" description="Glycoside hydrolase 35 catalytic" evidence="4">
    <location>
        <begin position="98"/>
        <end position="152"/>
    </location>
</feature>
<dbReference type="GO" id="GO:0005975">
    <property type="term" value="P:carbohydrate metabolic process"/>
    <property type="evidence" value="ECO:0007669"/>
    <property type="project" value="InterPro"/>
</dbReference>
<gene>
    <name evidence="5" type="ORF">GOBAR_AA02644</name>
</gene>
<dbReference type="Gene3D" id="3.20.20.80">
    <property type="entry name" value="Glycosidases"/>
    <property type="match status" value="1"/>
</dbReference>
<dbReference type="SUPFAM" id="SSF51445">
    <property type="entry name" value="(Trans)glycosidases"/>
    <property type="match status" value="1"/>
</dbReference>